<organism evidence="1 2">
    <name type="scientific">Fermentimicrarchaeum limneticum</name>
    <dbReference type="NCBI Taxonomy" id="2795018"/>
    <lineage>
        <taxon>Archaea</taxon>
        <taxon>Candidatus Micrarchaeota</taxon>
        <taxon>Candidatus Fermentimicrarchaeales</taxon>
        <taxon>Candidatus Fermentimicrarchaeaceae</taxon>
        <taxon>Candidatus Fermentimicrarchaeum</taxon>
    </lineage>
</organism>
<protein>
    <recommendedName>
        <fullName evidence="3">Lipoprotein</fullName>
    </recommendedName>
</protein>
<evidence type="ECO:0008006" key="3">
    <source>
        <dbReference type="Google" id="ProtNLM"/>
    </source>
</evidence>
<sequence>MRPGYAFIAFVLLLMLSGCAQQNDQLTEEKAVNFVKDDMKIKYPGATTSVFLVTQQDGSWKISSKVIYGAGTPCPNLSIVVYEYPEFGFVPREQNVITSNCEVLGCKNIPNCRITTAEQAVIASHKLNDIAEVNEFMNKFVDKVRVDAAFYESYYERTKNVTYDSVWVVRWNAQDANYSLRLLLNETGGKVLDTFTE</sequence>
<dbReference type="EMBL" id="CP058998">
    <property type="protein sequence ID" value="QLJ53477.1"/>
    <property type="molecule type" value="Genomic_DNA"/>
</dbReference>
<dbReference type="PROSITE" id="PS51257">
    <property type="entry name" value="PROKAR_LIPOPROTEIN"/>
    <property type="match status" value="1"/>
</dbReference>
<evidence type="ECO:0000313" key="1">
    <source>
        <dbReference type="EMBL" id="QLJ53477.1"/>
    </source>
</evidence>
<accession>A0A7D6BB34</accession>
<reference evidence="2" key="1">
    <citation type="submission" date="2020-07" db="EMBL/GenBank/DDBJ databases">
        <title>Metabolic diversity and evolutionary history of the archaeal phylum ###Micrarchaeota### uncovered from a freshwater lake metagenome.</title>
        <authorList>
            <person name="Kadnikov V.V."/>
            <person name="Savvichev A.S."/>
            <person name="Mardanov A.V."/>
            <person name="Beletsky A.V."/>
            <person name="Chupakov A.V."/>
            <person name="Kokryatskaya N.M."/>
            <person name="Pimenov N.V."/>
            <person name="Ravin N.V."/>
        </authorList>
    </citation>
    <scope>NUCLEOTIDE SEQUENCE [LARGE SCALE GENOMIC DNA]</scope>
</reference>
<name>A0A7D6BB34_FERL1</name>
<dbReference type="KEGG" id="flt:Sv326_1302"/>
<proteinExistence type="predicted"/>
<dbReference type="Proteomes" id="UP000510821">
    <property type="component" value="Chromosome"/>
</dbReference>
<gene>
    <name evidence="1" type="ORF">Sv326_1302</name>
</gene>
<dbReference type="AlphaFoldDB" id="A0A7D6BB34"/>
<evidence type="ECO:0000313" key="2">
    <source>
        <dbReference type="Proteomes" id="UP000510821"/>
    </source>
</evidence>